<gene>
    <name evidence="13" type="ORF">JQX11_29340</name>
</gene>
<dbReference type="InterPro" id="IPR029058">
    <property type="entry name" value="AB_hydrolase_fold"/>
</dbReference>
<dbReference type="InterPro" id="IPR032821">
    <property type="entry name" value="PKS_assoc"/>
</dbReference>
<dbReference type="InterPro" id="IPR015083">
    <property type="entry name" value="NorB/c/GfsB-D-like_docking"/>
</dbReference>
<feature type="domain" description="PKS/mFAS DH" evidence="12">
    <location>
        <begin position="903"/>
        <end position="1171"/>
    </location>
</feature>
<dbReference type="PROSITE" id="PS52019">
    <property type="entry name" value="PKS_MFAS_DH"/>
    <property type="match status" value="3"/>
</dbReference>
<dbReference type="SMART" id="SM00823">
    <property type="entry name" value="PKS_PP"/>
    <property type="match status" value="3"/>
</dbReference>
<evidence type="ECO:0000256" key="1">
    <source>
        <dbReference type="ARBA" id="ARBA00001957"/>
    </source>
</evidence>
<dbReference type="PANTHER" id="PTHR43775">
    <property type="entry name" value="FATTY ACID SYNTHASE"/>
    <property type="match status" value="1"/>
</dbReference>
<feature type="domain" description="Ketosynthase family 3 (KS3)" evidence="11">
    <location>
        <begin position="33"/>
        <end position="459"/>
    </location>
</feature>
<name>A0ABS2J1L6_9ACTN</name>
<dbReference type="InterPro" id="IPR049552">
    <property type="entry name" value="PKS_DH_N"/>
</dbReference>
<dbReference type="SMART" id="SM00826">
    <property type="entry name" value="PKS_DH"/>
    <property type="match status" value="3"/>
</dbReference>
<feature type="active site" description="Proton acceptor; for dehydratase activity" evidence="9">
    <location>
        <position position="4259"/>
    </location>
</feature>
<feature type="active site" description="Proton donor; for dehydratase activity" evidence="9">
    <location>
        <position position="2757"/>
    </location>
</feature>
<dbReference type="Pfam" id="PF21089">
    <property type="entry name" value="PKS_DH_N"/>
    <property type="match status" value="3"/>
</dbReference>
<dbReference type="InterPro" id="IPR009081">
    <property type="entry name" value="PP-bd_ACP"/>
</dbReference>
<dbReference type="InterPro" id="IPR016035">
    <property type="entry name" value="Acyl_Trfase/lysoPLipase"/>
</dbReference>
<feature type="active site" description="Proton donor; for dehydratase activity" evidence="9">
    <location>
        <position position="1097"/>
    </location>
</feature>
<keyword evidence="4" id="KW-0597">Phosphoprotein</keyword>
<dbReference type="SUPFAM" id="SSF52151">
    <property type="entry name" value="FabD/lysophospholipase-like"/>
    <property type="match status" value="3"/>
</dbReference>
<organism evidence="13 14">
    <name type="scientific">Micromonospora humida</name>
    <dbReference type="NCBI Taxonomy" id="2809018"/>
    <lineage>
        <taxon>Bacteria</taxon>
        <taxon>Bacillati</taxon>
        <taxon>Actinomycetota</taxon>
        <taxon>Actinomycetes</taxon>
        <taxon>Micromonosporales</taxon>
        <taxon>Micromonosporaceae</taxon>
        <taxon>Micromonospora</taxon>
    </lineage>
</organism>
<dbReference type="InterPro" id="IPR014043">
    <property type="entry name" value="Acyl_transferase_dom"/>
</dbReference>
<evidence type="ECO:0000313" key="13">
    <source>
        <dbReference type="EMBL" id="MBM7080428.1"/>
    </source>
</evidence>
<keyword evidence="8" id="KW-0012">Acyltransferase</keyword>
<dbReference type="CDD" id="cd00833">
    <property type="entry name" value="PKS"/>
    <property type="match status" value="3"/>
</dbReference>
<dbReference type="SUPFAM" id="SSF55048">
    <property type="entry name" value="Probable ACP-binding domain of malonyl-CoA ACP transacylase"/>
    <property type="match status" value="3"/>
</dbReference>
<dbReference type="Pfam" id="PF02801">
    <property type="entry name" value="Ketoacyl-synt_C"/>
    <property type="match status" value="3"/>
</dbReference>
<dbReference type="InterPro" id="IPR042104">
    <property type="entry name" value="PKS_dehydratase_sf"/>
</dbReference>
<dbReference type="InterPro" id="IPR013968">
    <property type="entry name" value="PKS_KR"/>
</dbReference>
<dbReference type="Gene3D" id="3.40.50.720">
    <property type="entry name" value="NAD(P)-binding Rossmann-like Domain"/>
    <property type="match status" value="3"/>
</dbReference>
<evidence type="ECO:0000256" key="7">
    <source>
        <dbReference type="ARBA" id="ARBA00023268"/>
    </source>
</evidence>
<dbReference type="Pfam" id="PF22953">
    <property type="entry name" value="SpnB_Rossmann"/>
    <property type="match status" value="3"/>
</dbReference>
<dbReference type="InterPro" id="IPR050091">
    <property type="entry name" value="PKS_NRPS_Biosynth_Enz"/>
</dbReference>
<dbReference type="Pfam" id="PF00975">
    <property type="entry name" value="Thioesterase"/>
    <property type="match status" value="1"/>
</dbReference>
<dbReference type="InterPro" id="IPR001227">
    <property type="entry name" value="Ac_transferase_dom_sf"/>
</dbReference>
<dbReference type="PROSITE" id="PS50075">
    <property type="entry name" value="CARRIER"/>
    <property type="match status" value="3"/>
</dbReference>
<keyword evidence="7" id="KW-0511">Multifunctional enzyme</keyword>
<dbReference type="SMART" id="SM00824">
    <property type="entry name" value="PKS_TE"/>
    <property type="match status" value="1"/>
</dbReference>
<evidence type="ECO:0000256" key="4">
    <source>
        <dbReference type="ARBA" id="ARBA00022553"/>
    </source>
</evidence>
<dbReference type="Pfam" id="PF16197">
    <property type="entry name" value="KAsynt_C_assoc"/>
    <property type="match status" value="3"/>
</dbReference>
<dbReference type="InterPro" id="IPR020802">
    <property type="entry name" value="TesA-like"/>
</dbReference>
<reference evidence="13 14" key="1">
    <citation type="submission" date="2021-02" db="EMBL/GenBank/DDBJ databases">
        <authorList>
            <person name="Ra J.-S."/>
        </authorList>
    </citation>
    <scope>NUCLEOTIDE SEQUENCE [LARGE SCALE GENOMIC DNA]</scope>
    <source>
        <strain evidence="13 14">MMS20-R1-14</strain>
    </source>
</reference>
<dbReference type="InterPro" id="IPR014031">
    <property type="entry name" value="Ketoacyl_synth_C"/>
</dbReference>
<dbReference type="EMBL" id="JAFEUC010000019">
    <property type="protein sequence ID" value="MBM7080428.1"/>
    <property type="molecule type" value="Genomic_DNA"/>
</dbReference>
<feature type="domain" description="Ketosynthase family 3 (KS3)" evidence="11">
    <location>
        <begin position="1715"/>
        <end position="2125"/>
    </location>
</feature>
<dbReference type="Pfam" id="PF08990">
    <property type="entry name" value="Docking"/>
    <property type="match status" value="1"/>
</dbReference>
<dbReference type="SUPFAM" id="SSF47336">
    <property type="entry name" value="ACP-like"/>
    <property type="match status" value="3"/>
</dbReference>
<dbReference type="PROSITE" id="PS52004">
    <property type="entry name" value="KS3_2"/>
    <property type="match status" value="3"/>
</dbReference>
<dbReference type="InterPro" id="IPR016036">
    <property type="entry name" value="Malonyl_transacylase_ACP-bd"/>
</dbReference>
<evidence type="ECO:0000259" key="12">
    <source>
        <dbReference type="PROSITE" id="PS52019"/>
    </source>
</evidence>
<comment type="cofactor">
    <cofactor evidence="1">
        <name>pantetheine 4'-phosphate</name>
        <dbReference type="ChEBI" id="CHEBI:47942"/>
    </cofactor>
</comment>
<dbReference type="InterPro" id="IPR018201">
    <property type="entry name" value="Ketoacyl_synth_AS"/>
</dbReference>
<feature type="domain" description="PKS/mFAS DH" evidence="12">
    <location>
        <begin position="4227"/>
        <end position="4496"/>
    </location>
</feature>
<dbReference type="RefSeq" id="WP_204928170.1">
    <property type="nucleotide sequence ID" value="NZ_JAFEUC010000019.1"/>
</dbReference>
<dbReference type="Pfam" id="PF00550">
    <property type="entry name" value="PP-binding"/>
    <property type="match status" value="3"/>
</dbReference>
<feature type="region of interest" description="N-terminal hotdog fold" evidence="9">
    <location>
        <begin position="903"/>
        <end position="1026"/>
    </location>
</feature>
<dbReference type="Pfam" id="PF00698">
    <property type="entry name" value="Acyl_transf_1"/>
    <property type="match status" value="3"/>
</dbReference>
<dbReference type="InterPro" id="IPR036736">
    <property type="entry name" value="ACP-like_sf"/>
</dbReference>
<dbReference type="Gene3D" id="1.10.1200.10">
    <property type="entry name" value="ACP-like"/>
    <property type="match status" value="3"/>
</dbReference>
<evidence type="ECO:0000256" key="5">
    <source>
        <dbReference type="ARBA" id="ARBA00022679"/>
    </source>
</evidence>
<feature type="domain" description="Ketosynthase family 3 (KS3)" evidence="11">
    <location>
        <begin position="3370"/>
        <end position="3780"/>
    </location>
</feature>
<dbReference type="SUPFAM" id="SSF51735">
    <property type="entry name" value="NAD(P)-binding Rossmann-fold domains"/>
    <property type="match status" value="6"/>
</dbReference>
<dbReference type="SMART" id="SM00822">
    <property type="entry name" value="PKS_KR"/>
    <property type="match status" value="3"/>
</dbReference>
<dbReference type="InterPro" id="IPR006162">
    <property type="entry name" value="Ppantetheine_attach_site"/>
</dbReference>
<dbReference type="CDD" id="cd08956">
    <property type="entry name" value="KR_3_FAS_SDR_x"/>
    <property type="match status" value="3"/>
</dbReference>
<comment type="caution">
    <text evidence="13">The sequence shown here is derived from an EMBL/GenBank/DDBJ whole genome shotgun (WGS) entry which is preliminary data.</text>
</comment>
<dbReference type="InterPro" id="IPR055123">
    <property type="entry name" value="SpnB-like_Rossmann"/>
</dbReference>
<evidence type="ECO:0000256" key="2">
    <source>
        <dbReference type="ARBA" id="ARBA00004792"/>
    </source>
</evidence>
<feature type="domain" description="PKS/mFAS DH" evidence="12">
    <location>
        <begin position="2565"/>
        <end position="2831"/>
    </location>
</feature>
<evidence type="ECO:0000256" key="8">
    <source>
        <dbReference type="ARBA" id="ARBA00023315"/>
    </source>
</evidence>
<dbReference type="SMART" id="SM01294">
    <property type="entry name" value="PKS_PP_betabranch"/>
    <property type="match status" value="3"/>
</dbReference>
<evidence type="ECO:0000259" key="10">
    <source>
        <dbReference type="PROSITE" id="PS50075"/>
    </source>
</evidence>
<proteinExistence type="predicted"/>
<dbReference type="Pfam" id="PF00109">
    <property type="entry name" value="ketoacyl-synt"/>
    <property type="match status" value="3"/>
</dbReference>
<dbReference type="InterPro" id="IPR020806">
    <property type="entry name" value="PKS_PP-bd"/>
</dbReference>
<dbReference type="Pfam" id="PF08659">
    <property type="entry name" value="KR"/>
    <property type="match status" value="3"/>
</dbReference>
<dbReference type="Gene3D" id="3.40.366.10">
    <property type="entry name" value="Malonyl-Coenzyme A Acyl Carrier Protein, domain 2"/>
    <property type="match status" value="3"/>
</dbReference>
<dbReference type="InterPro" id="IPR020841">
    <property type="entry name" value="PKS_Beta-ketoAc_synthase_dom"/>
</dbReference>
<feature type="domain" description="Carrier" evidence="10">
    <location>
        <begin position="4978"/>
        <end position="5053"/>
    </location>
</feature>
<dbReference type="SMART" id="SM00825">
    <property type="entry name" value="PKS_KS"/>
    <property type="match status" value="3"/>
</dbReference>
<dbReference type="Proteomes" id="UP001518872">
    <property type="component" value="Unassembled WGS sequence"/>
</dbReference>
<evidence type="ECO:0000259" key="11">
    <source>
        <dbReference type="PROSITE" id="PS52004"/>
    </source>
</evidence>
<feature type="domain" description="Carrier" evidence="10">
    <location>
        <begin position="3276"/>
        <end position="3351"/>
    </location>
</feature>
<dbReference type="InterPro" id="IPR020807">
    <property type="entry name" value="PKS_DH"/>
</dbReference>
<dbReference type="Pfam" id="PF14765">
    <property type="entry name" value="PS-DH"/>
    <property type="match status" value="3"/>
</dbReference>
<feature type="region of interest" description="C-terminal hotdog fold" evidence="9">
    <location>
        <begin position="1038"/>
        <end position="1171"/>
    </location>
</feature>
<evidence type="ECO:0000256" key="6">
    <source>
        <dbReference type="ARBA" id="ARBA00023194"/>
    </source>
</evidence>
<dbReference type="Gene3D" id="3.40.50.1820">
    <property type="entry name" value="alpha/beta hydrolase"/>
    <property type="match status" value="1"/>
</dbReference>
<dbReference type="InterPro" id="IPR001031">
    <property type="entry name" value="Thioesterase"/>
</dbReference>
<comment type="pathway">
    <text evidence="2">Antibiotic biosynthesis.</text>
</comment>
<dbReference type="InterPro" id="IPR049551">
    <property type="entry name" value="PKS_DH_C"/>
</dbReference>
<protein>
    <submittedName>
        <fullName evidence="13">SDR family NAD(P)-dependent oxidoreductase</fullName>
    </submittedName>
</protein>
<feature type="active site" description="Proton acceptor; for dehydratase activity" evidence="9">
    <location>
        <position position="935"/>
    </location>
</feature>
<sequence length="5338" mass="553069">MANEEKLLEYLKRVTADLHRTRERLREVESQEQDPIAIVGMACRYPGGVNSPEDLWRLVADGVDAIGEFPTDRGWDTAALYDADPDAAGSSYVQQGGFVHDADEFDAEFFGISPREALAMDPQQRLVLEASWEACERAGINPDTLRGGPVGVFVGCGGQDYWDRLTVLPEPVEAYMSTGSSGAVISGRVAYSLGLEGPAVTVNTACSSSLVALHLAAHALRQRECGLALAGGVTVMSTPGAFVAFSRQRGLASDGRCKPFSDDADGTGWGEGVGMLLLERLSDAQRNGHRVLAVIRGSAINQDGASNGLTAPNGVAQQRVILQALANAGLTSSDVDLIEAHGTGTTLGDPIEAEALIATYGRDRPADRPLWLGSVKSNIGHAQAAAAVSGVIKMVMALHNGVLPKSLHVGEPSTHVDWSAGTVQLLTEARQWPDHGQPRRGGVSSFGVSGTNGHVILEQAPPVETVAPDETAEPPVVLWPLSGRSAAALAGQAARLREFLTDERPVDVGFSLGTTRAAGAYRGVVLGDDMAGLETLAAGGGLSGRTVAGRTAVLFTGQGAQRVGMGRDLAEAFPVFAAALDEVCAAFGPLLDGDLREVMFADPDGVLDQTGWTQPALFAVEVALFRLAESWGLKPDFVAGHSIGELAAAHVAGVWSLDDACRVVAARGGLMQALPAGGAMLAIAAPLDELDLGDIDVAAVNGPRAVVVSGTEEQIAALESRLEVKTRRLRVSHAFHSHLMDPMLAEYGQVVESATANPAGVALVSTATGDLATDAELGSVGYWQGQVRGTVRFADAVAALAARGVTRFVEIGPDSVLTAMVADCVQDTVAIALQRRKREQVEAYATGMAQAWISGVDLDWTAVNPGGRTVDLPTYAFQHQRFWLDATADPGDATAMGLDSADHPLLGAAVTLANADGAVLTGRLSLDRHPWLADHAVDGAVVFPGTGYVDLALHAGAQVGVETVDELTIEAPLVLPEHGGVQLQVVVGPAGTDRTRTLQVYARSADADAPWTRHASGVLAPGPRTTGTALTQWPPADAEPVPTDDLYQHLATGGLVYGPVFRGLRRVWRRGDEFFAEVTLPEGVDADGFGLHPAVLDAGLHALGLADGDTFRGLPFAWTGLTLHATGAAGVRVRLTPVGSGVRVAVADAVGAPVATVDSLVLRPVQVTRPGGVADALFDLTWQEIGTPTSTVVPAWAHHPATGTAPATPDVDLLVLTAGSAGDVTGPQAVHDEVNRVLGLVQEWLAGPDTHRLVVLTRLAVGDDGTDLTGAAVWGLLRSAQAENPDRLLLVDTDPAADVAGTLALALATGEPQVRVRDGVVSVPRLTRQLVEPANPDTPLFGTGTVLVTGATGALGTAVARHLVTTHEVTRLLLVSRRGPAAQGADDLVAELTAAGARVDLVAADVADRAQVTALLDARPDLSAVVHTAGVLDDGVVSSLSAARLSAVLRPKVDAAWLLDEATRDRELSAFVLFSSLSGVLGAPGQGNYAAANAFLDALAVSRRAAGLPAVSLAWGLWGEGSAMTDRLGDADRERMSRGGVLPLATADGLALLDAAVANPHPTVVPARLDLAALRTLGEDLPLPFHGLVRPARRTAARAAAGVTTGWAADLAALSTEERERAATALVLSQVAAVLGHASAERIDAGRAFQELGFDSLTAVELRNGLSAATGLRLPATLIFDYPSPRDLARHLLSEIAGPDGVDAVRKVATTVADDEPLAIVGMACRYPGGVTSPEDLWRLIADGADAIDGFPTDRGWDLARLYDPTSTRPDTTYVDRGGFLTDAAEFDPVFFGISPREAVIMDPQQRLLLEVSWEAFERAGIDPGTLRGSSTGVFAGVMYHDYVSGHSAGSVVTGRVAYTLGLEGPAVSVDTACSSSLVAMHLAGQALRSGECDLALAGGVTVMATPETFVEFSRQRGLAPDGRCKPFAAAADGTGWSEGVGVLVLERLSDAVRNGHRVLGVVRGSAVNQDGASNGLTAPNGPSQQRVIRQALANAGVSAAEVDVVEAHGTGTTLGDPIEAQAILATYGRDREQPLWLGSVKSNLGHTQAAAGVAGVMKMVLAMRHGVVPRTLHVDAPSPHVDWSSGEVRLATDEVGWPALDRPRRAAVSSFGISGTNAHLILEQAPETAPPAPPAPTPVPLWPVSGRSASGLAAQAARLADFLADADLNPADVALTLGTGRAALEHRGVAVGDGVAGLRALAAGQGVHGHLTTGRTAVLFTGQGAQRVGMGRELAEAFPVFAQALDEVCAAFGPLLGGDLREVMFADPDGVLDQTGWTQPALFAVEVALFRLAESWGLKPDFVAGHSIGELAAAHVAGVWSLEDACRVVAARGGLMQALPAGGAMLAIAAPLAELDLGDIDVAAVNGPRAVVVSGTEEQIAALEASLEVKTRRLRVSHAFHSHLMDPMLAEYGQVVGGVTANPAGIPLVSTATGDLASDAELGSVGYWQGQVRGTVRFADAVAALAARGVTRFVEIGPDSVLTAMVADCVQDAVAIALQRRDREQVAAYATGMAQAWTTGVDLDWTAIHPAARQVDLPTYAFQRQHYWLYDPALVGAGLLAATHPLLDATVPLANTDGVVFTGRWSLHTHPWLADHAVGGTVVFPGTGLVELAIHAGDQVGVGLLDELTLHAPLVVPAAGSVEVQVAVETPDPTGRRAVLVHSRERDDVPWTRHATGVLTAGDTPGVALTAWPPADAEPLPLAGLYDDLATGGLDYGPVFQGLRRAWRAGDELFAEVDLPDGTESDGYGLHPALFDAGLHVLTRADGDTPRGLPFAWSGVTLHATGATSLRVRLTPAGSGVRIAVADAVGAPVATVRSLVLRPVQVTAGAGVADALFGLDWQPVTVTPTATTWTWHPDTVGATPTGLTDGGSADAVVLRAGGTADVHAEVHRVLAVTQRWLAGDDPAPLVVLTRHAVGDDVTDLAGAAVWGLLRSAQAENPDRILLVDADTDRPDDVLPAALAAGDPQVSIRDGVVRVPRIVRRTLPATPSDAPLYGSGTVLVTGATGALGAAVARHLVTAHAVPRLLLLSRSGTAAAGADDLVAELSAAGARVDLVACDVADRDQLTAVLAGVPDLSAVVHTAGVLDDGVVSSLTPERVSAVLRPKVDAAWLLDELTRDRELSAFVLFSSLSGVLGAPGQGNYAAANAFLDALAATRRAAGLPAVSLAWGLWGGGSAMTDRLADADRERMSRGGVLPLTTADGLALLDTAVAGGPATLVPARLDVPTLRTLGDRLPPVFRALTGPTRRTATAASAVDRAGSDWLAGLPEQERAGAVRHLVHTHVAAVLGLAGPDAVEADRTFQSLGFDSLTAVELRNALSTAAGLRLPATLIFDYPTPVALAGFLYGELSGALDVPQERQSATTVFGDEPVAIVGMACRYPGGVSSPEDLWRLVADGVDAIDGFPTDRGWDLARLYDPTGTRPDTSYADQGGFLPGAAGFDPAFFGISPREAVLMDPQQRQLLEVSWEAFERAGIDPSSVRGSATGVFAGLMYHDYVTGHSAGSVVSGRIAYTLGLEGPAVTVDTACSSSLVAMHLAGQALRSGECDLALAGGVTVMATPETFVEFSRQRGLAPDGRCKPFAAAADGTGWSEGVGVLVLERLSDARRHGHTILGLVRGSAVNQDGASNGLTAPNGPAQQRVIRQALANARVSAAEVDVVEAHGTGTTLGDPIEAQAILATYGRDREQPLWLGSVKSNLGHTQAAAGVAGVMKMVLAMRHGVVPRTLHVDAPSPHVDWSSGDVRLATEAVDWPANGHPRRAAVSSFGISGTNAHVIVEEYPQPVAAPEPTPAPAVVLWPLASRSTTGLTAQAGRLRDFLTDERPVDVGHSLAVGRAALDHRAVAVGGTAADLAASLEALTSSGGLSGRITTGRTAVLFTGQGAQRVGMGRELAEAFPVFAQALDEVCAAFGPLLDGDLREVMFTDPDGVLDQTGWTQPALFAVEVALFRLAESWGLKPDFVAGHSIGELAAAHVAGVWSLEDACRVVAARGGLMQALPEGGAMLAIAAPLAELDLGDIDVAAVNGPRAVVVSGTEEQIAALEASLEVKTRRLRVSHAFHSHLMDPMLAGYGLVLDGVTASPAGIPLVSTATGDLAGDDELGSVEYWQGQVRGTVRFADAVAALAARGVTRFVEIGPDSVLTAMVADCVDDAVAIAVQRRDREQVAAYATGMAQAWISGVDLDWTAVNPGGRTVDLPTYAFQHQHYWMQDTGADRDVTAAGLLDAGHPLLSAVTTLPDTDGLIATGLLSRRTHPWLAEHTLGDTIVLPGTGLVELAVRAGDQVGCGRLAELTLQAPLVVPDDDGVQVQVAVGAPGEDGGRPVTVYSRHRDAPWTRHATGLLTPPPTAPPADPATAWPPAAATPVDVDGIYERMADAGLVYGPVFQGLRTAWRHGDEVYAEVALPADVLDADRFHLHPALFDAALHAVGLSRGEGRPGVPFSWTGVTVHATGADALRVTVTPAGPDEVALTLTDRSGAPVARVDSLVLREIDTGQLTAARASRQDHLYRVDWTPVPLPATPATGRWALVGVDEFKVAAALDTVGLLAETHPDLTALTAALDAGGVAPDVVLVASVQPDSRDLAAGARHTTGQLLTLLQGWLADERLASSRLLVLTHGAQGTRVTEPAAAAVWGLVRSAQSENPGRIVLVDLDDHDGSAQALPAVLAGGEPQLVVREGVAHAARLVPATAPDGTPGSAFTEGGTVLLTGAAGTLGGLVARHLVDTYGVRHLLLASRRGPDAHGMAALRDDLTARGAEVTVAACDLADREAVAALLAGVPAGHPLTGVVHAAGVLDDGIIPSLTRDRLDAVLRPKVDAATHLHELTRDANLTAFVLFSSAAGVLGGPGQGNYAAANAFLDALAGARQAAGLPAQSLAWGPWAGGGMADDLGGTDRARMSRGGVLPMSTAEGLALLDAALARTEAVLVPVKADLGTPAGGEVPAILRALVTPTRRAASATNRPDPAALRRTLGGLDADGQQALLADLVRSRAAAVLGHGGADDLDPALRFVELGFDSLTAMELRTALNEATGLRLATGVVFDHGSVDELAALLRTELAAPPAEERAGTPDAAADTMSALFRTAVKSGRVQQGLSLLYAVADIRPTFDGPADLPQVPAPRRLARGDQGPAIICFPSPMALGGDQQYARFTAEFGGTRDVWTLPVPGFGRDESLPASADAAVRVFAEMVRPIAEQGPYVIVGYSSGGLFAHATAGELERQGHGPAGVVLLDTYLTTGSTTATFFTHMLDSLLDREATFGEFSSARLSAMGRYVRLLQSCPVEEIDTPVLFVRPQESIVAGGDDDGWRATWETPHTLREVPGDHFTMMEGQVATTAGVVRDWIAQ</sequence>
<dbReference type="PANTHER" id="PTHR43775:SF51">
    <property type="entry name" value="INACTIVE PHENOLPHTHIOCEROL SYNTHESIS POLYKETIDE SYNTHASE TYPE I PKS1-RELATED"/>
    <property type="match status" value="1"/>
</dbReference>
<dbReference type="SUPFAM" id="SSF53474">
    <property type="entry name" value="alpha/beta-Hydrolases"/>
    <property type="match status" value="1"/>
</dbReference>
<dbReference type="InterPro" id="IPR057326">
    <property type="entry name" value="KR_dom"/>
</dbReference>
<evidence type="ECO:0000313" key="14">
    <source>
        <dbReference type="Proteomes" id="UP001518872"/>
    </source>
</evidence>
<dbReference type="SUPFAM" id="SSF53901">
    <property type="entry name" value="Thiolase-like"/>
    <property type="match status" value="3"/>
</dbReference>
<dbReference type="Gene3D" id="3.10.129.110">
    <property type="entry name" value="Polyketide synthase dehydratase"/>
    <property type="match status" value="3"/>
</dbReference>
<dbReference type="InterPro" id="IPR036291">
    <property type="entry name" value="NAD(P)-bd_dom_sf"/>
</dbReference>
<dbReference type="Gene3D" id="3.30.70.3290">
    <property type="match status" value="3"/>
</dbReference>
<dbReference type="InterPro" id="IPR014030">
    <property type="entry name" value="Ketoacyl_synth_N"/>
</dbReference>
<dbReference type="SMART" id="SM00827">
    <property type="entry name" value="PKS_AT"/>
    <property type="match status" value="3"/>
</dbReference>
<dbReference type="InterPro" id="IPR049900">
    <property type="entry name" value="PKS_mFAS_DH"/>
</dbReference>
<keyword evidence="14" id="KW-1185">Reference proteome</keyword>
<dbReference type="Gene3D" id="3.40.47.10">
    <property type="match status" value="3"/>
</dbReference>
<feature type="active site" description="Proton donor; for dehydratase activity" evidence="9">
    <location>
        <position position="4421"/>
    </location>
</feature>
<keyword evidence="3" id="KW-0596">Phosphopantetheine</keyword>
<keyword evidence="5" id="KW-0808">Transferase</keyword>
<evidence type="ECO:0000256" key="3">
    <source>
        <dbReference type="ARBA" id="ARBA00022450"/>
    </source>
</evidence>
<keyword evidence="6" id="KW-0045">Antibiotic biosynthesis</keyword>
<feature type="region of interest" description="C-terminal hotdog fold" evidence="9">
    <location>
        <begin position="4361"/>
        <end position="4496"/>
    </location>
</feature>
<dbReference type="PROSITE" id="PS00606">
    <property type="entry name" value="KS3_1"/>
    <property type="match status" value="3"/>
</dbReference>
<dbReference type="PROSITE" id="PS00012">
    <property type="entry name" value="PHOSPHOPANTETHEINE"/>
    <property type="match status" value="3"/>
</dbReference>
<feature type="region of interest" description="N-terminal hotdog fold" evidence="9">
    <location>
        <begin position="2565"/>
        <end position="2687"/>
    </location>
</feature>
<feature type="region of interest" description="C-terminal hotdog fold" evidence="9">
    <location>
        <begin position="2698"/>
        <end position="2831"/>
    </location>
</feature>
<accession>A0ABS2J1L6</accession>
<evidence type="ECO:0000256" key="9">
    <source>
        <dbReference type="PROSITE-ProRule" id="PRU01363"/>
    </source>
</evidence>
<dbReference type="InterPro" id="IPR016039">
    <property type="entry name" value="Thiolase-like"/>
</dbReference>
<feature type="region of interest" description="N-terminal hotdog fold" evidence="9">
    <location>
        <begin position="4227"/>
        <end position="4348"/>
    </location>
</feature>
<feature type="domain" description="Carrier" evidence="10">
    <location>
        <begin position="1621"/>
        <end position="1696"/>
    </location>
</feature>
<feature type="active site" description="Proton acceptor; for dehydratase activity" evidence="9">
    <location>
        <position position="2597"/>
    </location>
</feature>